<proteinExistence type="predicted"/>
<evidence type="ECO:0000256" key="1">
    <source>
        <dbReference type="SAM" id="MobiDB-lite"/>
    </source>
</evidence>
<gene>
    <name evidence="2" type="ORF">BGZ95_007005</name>
</gene>
<sequence length="149" mass="16182">MSDHPPEQLDPQVGSGSPNSTVCIKKRKLREFLGSPKSNQSLRSRPPSQQSTGPSTIVSQVITYTPGDNHSVVSPPVTQDVNLESSLQSSLTNISQVVMDVFPDNVPKPVIKIELPLLQERLESTEQLVYCTSLLLQDSFSIAAIPGDD</sequence>
<evidence type="ECO:0000313" key="2">
    <source>
        <dbReference type="EMBL" id="KAG0251049.1"/>
    </source>
</evidence>
<feature type="non-terminal residue" evidence="2">
    <location>
        <position position="149"/>
    </location>
</feature>
<feature type="compositionally biased region" description="Low complexity" evidence="1">
    <location>
        <begin position="38"/>
        <end position="51"/>
    </location>
</feature>
<keyword evidence="3" id="KW-1185">Reference proteome</keyword>
<evidence type="ECO:0000313" key="3">
    <source>
        <dbReference type="Proteomes" id="UP001194580"/>
    </source>
</evidence>
<reference evidence="2" key="1">
    <citation type="journal article" date="2020" name="Fungal Divers.">
        <title>Resolving the Mortierellaceae phylogeny through synthesis of multi-gene phylogenetics and phylogenomics.</title>
        <authorList>
            <person name="Vandepol N."/>
            <person name="Liber J."/>
            <person name="Desiro A."/>
            <person name="Na H."/>
            <person name="Kennedy M."/>
            <person name="Barry K."/>
            <person name="Grigoriev I.V."/>
            <person name="Miller A.N."/>
            <person name="O'Donnell K."/>
            <person name="Stajich J.E."/>
            <person name="Bonito G."/>
        </authorList>
    </citation>
    <scope>NUCLEOTIDE SEQUENCE</scope>
    <source>
        <strain evidence="2">NRRL 28262</strain>
    </source>
</reference>
<name>A0AAD4H0K2_9FUNG</name>
<accession>A0AAD4H0K2</accession>
<protein>
    <submittedName>
        <fullName evidence="2">Uncharacterized protein</fullName>
    </submittedName>
</protein>
<dbReference type="Proteomes" id="UP001194580">
    <property type="component" value="Unassembled WGS sequence"/>
</dbReference>
<feature type="region of interest" description="Disordered" evidence="1">
    <location>
        <begin position="33"/>
        <end position="56"/>
    </location>
</feature>
<dbReference type="AlphaFoldDB" id="A0AAD4H0K2"/>
<feature type="region of interest" description="Disordered" evidence="1">
    <location>
        <begin position="1"/>
        <end position="21"/>
    </location>
</feature>
<comment type="caution">
    <text evidence="2">The sequence shown here is derived from an EMBL/GenBank/DDBJ whole genome shotgun (WGS) entry which is preliminary data.</text>
</comment>
<organism evidence="2 3">
    <name type="scientific">Linnemannia exigua</name>
    <dbReference type="NCBI Taxonomy" id="604196"/>
    <lineage>
        <taxon>Eukaryota</taxon>
        <taxon>Fungi</taxon>
        <taxon>Fungi incertae sedis</taxon>
        <taxon>Mucoromycota</taxon>
        <taxon>Mortierellomycotina</taxon>
        <taxon>Mortierellomycetes</taxon>
        <taxon>Mortierellales</taxon>
        <taxon>Mortierellaceae</taxon>
        <taxon>Linnemannia</taxon>
    </lineage>
</organism>
<dbReference type="EMBL" id="JAAAIL010003347">
    <property type="protein sequence ID" value="KAG0251049.1"/>
    <property type="molecule type" value="Genomic_DNA"/>
</dbReference>